<keyword evidence="2" id="KW-1185">Reference proteome</keyword>
<evidence type="ECO:0000313" key="2">
    <source>
        <dbReference type="Proteomes" id="UP001163687"/>
    </source>
</evidence>
<dbReference type="EMBL" id="AP025628">
    <property type="protein sequence ID" value="BDG59968.1"/>
    <property type="molecule type" value="Genomic_DNA"/>
</dbReference>
<proteinExistence type="predicted"/>
<organism evidence="1 2">
    <name type="scientific">Caldinitratiruptor microaerophilus</name>
    <dbReference type="NCBI Taxonomy" id="671077"/>
    <lineage>
        <taxon>Bacteria</taxon>
        <taxon>Bacillati</taxon>
        <taxon>Bacillota</taxon>
        <taxon>Clostridia</taxon>
        <taxon>Eubacteriales</taxon>
        <taxon>Symbiobacteriaceae</taxon>
        <taxon>Caldinitratiruptor</taxon>
    </lineage>
</organism>
<dbReference type="KEGG" id="cmic:caldi_10580"/>
<reference evidence="1" key="1">
    <citation type="submission" date="2022-03" db="EMBL/GenBank/DDBJ databases">
        <title>Complete genome sequence of Caldinitratiruptor microaerophilus.</title>
        <authorList>
            <person name="Mukaiyama R."/>
            <person name="Nishiyama T."/>
            <person name="Ueda K."/>
        </authorList>
    </citation>
    <scope>NUCLEOTIDE SEQUENCE</scope>
    <source>
        <strain evidence="1">JCM 16183</strain>
    </source>
</reference>
<dbReference type="Proteomes" id="UP001163687">
    <property type="component" value="Chromosome"/>
</dbReference>
<dbReference type="RefSeq" id="WP_264844046.1">
    <property type="nucleotide sequence ID" value="NZ_AP025628.1"/>
</dbReference>
<protein>
    <recommendedName>
        <fullName evidence="3">DUF2953 domain-containing protein</fullName>
    </recommendedName>
</protein>
<accession>A0AA35CKA3</accession>
<evidence type="ECO:0008006" key="3">
    <source>
        <dbReference type="Google" id="ProtNLM"/>
    </source>
</evidence>
<gene>
    <name evidence="1" type="ORF">caldi_10580</name>
</gene>
<dbReference type="Pfam" id="PF11167">
    <property type="entry name" value="DUF2953"/>
    <property type="match status" value="1"/>
</dbReference>
<sequence length="240" mass="25771">MQNAYVLFLAALVAIPGCATLVAPVRIAVTARLDGARGRALLEVRWLALTVRRALRFDLPREPSRLFLRWALAARGGRPVLDRSRLGLARSLTESLLRLARAMAPASGYLRRRVRVERLDIEARIGAGDAMETALAYGTAWAAIGQVLAAAAAAVHLPADRVRVSLIPEFEREGLWGAVHVGTRVRALDLVGTAWALLRAGGLSAARQALLRARAALRGLRGGSAPRGALRIAPRPRRAG</sequence>
<dbReference type="AlphaFoldDB" id="A0AA35CKA3"/>
<dbReference type="InterPro" id="IPR021338">
    <property type="entry name" value="DUF2953"/>
</dbReference>
<evidence type="ECO:0000313" key="1">
    <source>
        <dbReference type="EMBL" id="BDG59968.1"/>
    </source>
</evidence>
<name>A0AA35CKA3_9FIRM</name>